<comment type="similarity">
    <text evidence="1">Belongs to the DnaX/STICHEL family.</text>
</comment>
<dbReference type="GO" id="GO:0003887">
    <property type="term" value="F:DNA-directed DNA polymerase activity"/>
    <property type="evidence" value="ECO:0007669"/>
    <property type="project" value="UniProtKB-KW"/>
</dbReference>
<keyword evidence="7" id="KW-0547">Nucleotide-binding</keyword>
<dbReference type="STRING" id="392015.SAMN05421543_11868"/>
<dbReference type="SUPFAM" id="SSF52540">
    <property type="entry name" value="P-loop containing nucleoside triphosphate hydrolases"/>
    <property type="match status" value="1"/>
</dbReference>
<dbReference type="RefSeq" id="WP_074954813.1">
    <property type="nucleotide sequence ID" value="NZ_FPBV01000018.1"/>
</dbReference>
<evidence type="ECO:0000313" key="14">
    <source>
        <dbReference type="EMBL" id="SFV00180.1"/>
    </source>
</evidence>
<name>A0A1I7KRW3_9BACL</name>
<dbReference type="EMBL" id="FPBV01000018">
    <property type="protein sequence ID" value="SFV00180.1"/>
    <property type="molecule type" value="Genomic_DNA"/>
</dbReference>
<protein>
    <recommendedName>
        <fullName evidence="2">DNA-directed DNA polymerase</fullName>
        <ecNumber evidence="2">2.7.7.7</ecNumber>
    </recommendedName>
</protein>
<reference evidence="15" key="1">
    <citation type="submission" date="2016-10" db="EMBL/GenBank/DDBJ databases">
        <authorList>
            <person name="Varghese N."/>
        </authorList>
    </citation>
    <scope>NUCLEOTIDE SEQUENCE [LARGE SCALE GENOMIC DNA]</scope>
    <source>
        <strain evidence="15">DSM 17980</strain>
    </source>
</reference>
<dbReference type="PRINTS" id="PR00300">
    <property type="entry name" value="CLPPROTEASEA"/>
</dbReference>
<dbReference type="CDD" id="cd00009">
    <property type="entry name" value="AAA"/>
    <property type="match status" value="1"/>
</dbReference>
<dbReference type="Pfam" id="PF12169">
    <property type="entry name" value="DNA_pol3_gamma3"/>
    <property type="match status" value="1"/>
</dbReference>
<evidence type="ECO:0000313" key="15">
    <source>
        <dbReference type="Proteomes" id="UP000183508"/>
    </source>
</evidence>
<evidence type="ECO:0000256" key="6">
    <source>
        <dbReference type="ARBA" id="ARBA00022723"/>
    </source>
</evidence>
<dbReference type="InterPro" id="IPR045085">
    <property type="entry name" value="HLD_clamp_pol_III_gamma_tau"/>
</dbReference>
<dbReference type="EC" id="2.7.7.7" evidence="2"/>
<dbReference type="FunFam" id="3.40.50.300:FF:000014">
    <property type="entry name" value="DNA polymerase III subunit gamma/tau"/>
    <property type="match status" value="1"/>
</dbReference>
<evidence type="ECO:0000256" key="12">
    <source>
        <dbReference type="SAM" id="MobiDB-lite"/>
    </source>
</evidence>
<dbReference type="Proteomes" id="UP000183508">
    <property type="component" value="Unassembled WGS sequence"/>
</dbReference>
<dbReference type="InterPro" id="IPR048448">
    <property type="entry name" value="DnaX-like_C"/>
</dbReference>
<dbReference type="Gene3D" id="3.40.50.300">
    <property type="entry name" value="P-loop containing nucleotide triphosphate hydrolases"/>
    <property type="match status" value="1"/>
</dbReference>
<accession>A0A1I7KRW3</accession>
<proteinExistence type="inferred from homology"/>
<dbReference type="InterPro" id="IPR027417">
    <property type="entry name" value="P-loop_NTPase"/>
</dbReference>
<dbReference type="AlphaFoldDB" id="A0A1I7KRW3"/>
<dbReference type="SMART" id="SM00382">
    <property type="entry name" value="AAA"/>
    <property type="match status" value="1"/>
</dbReference>
<dbReference type="GO" id="GO:0006261">
    <property type="term" value="P:DNA-templated DNA replication"/>
    <property type="evidence" value="ECO:0007669"/>
    <property type="project" value="TreeGrafter"/>
</dbReference>
<dbReference type="InterPro" id="IPR050238">
    <property type="entry name" value="DNA_Rep/Repair_Clamp_Loader"/>
</dbReference>
<evidence type="ECO:0000256" key="4">
    <source>
        <dbReference type="ARBA" id="ARBA00022695"/>
    </source>
</evidence>
<keyword evidence="15" id="KW-1185">Reference proteome</keyword>
<evidence type="ECO:0000256" key="7">
    <source>
        <dbReference type="ARBA" id="ARBA00022741"/>
    </source>
</evidence>
<dbReference type="eggNOG" id="COG2812">
    <property type="taxonomic scope" value="Bacteria"/>
</dbReference>
<dbReference type="Gene3D" id="1.10.8.60">
    <property type="match status" value="1"/>
</dbReference>
<keyword evidence="9" id="KW-0067">ATP-binding</keyword>
<keyword evidence="5" id="KW-0235">DNA replication</keyword>
<gene>
    <name evidence="14" type="ORF">SAMN05421543_11868</name>
</gene>
<evidence type="ECO:0000256" key="9">
    <source>
        <dbReference type="ARBA" id="ARBA00022840"/>
    </source>
</evidence>
<sequence length="573" mass="61905">MPYQALYRAWRPQTFADLVGQPHVKQTLMNAILRGQVAHAYLFCGPRGTGKTSAAKVLAKAVNCTHRQGAEPCNECEACRSITTGASVDVEEIDAASNRGVEEIRLLRDKVQYAPASVSRKVYIVDEVHMLTTEAFNALLKTLEEPPGHTLFILATTEPHKIPGTIVSRCQRFDFRRIEPEQILERLRTVCADQGWTYEEEALWKIAEAADGGLRDALGLLEQAAAFGSGRLTAEEAAQVLGGVRSSALLELVNRLVAEDLLAVIELLMDWYRAGKDASRIVHELLQVLRDLFIVKLSDGRSEWANRPGYRETADRCDKAWLLRAIQALGETYVHLRFVDQPRLALETALLSLAPSLTGAGTAPAQSAGPAGGMSGAAAGATRVASTANAPATPAAPAAAATPPASVKPGAGSSGGPVRRPGASRKMEVLTALSQQASAAVLEQVQGHWEALLRRVRERRIQTHAWLINGEPVLATPDVLVLAFTSRIHRDAVMKREERGVIEAVLAEEMGTAMQVLALLRADWESFQQTLAPASAPQGTQEEPNATAPADDLVASVVRLFGADRVEIIEDKE</sequence>
<evidence type="ECO:0000256" key="8">
    <source>
        <dbReference type="ARBA" id="ARBA00022833"/>
    </source>
</evidence>
<evidence type="ECO:0000256" key="10">
    <source>
        <dbReference type="ARBA" id="ARBA00022932"/>
    </source>
</evidence>
<evidence type="ECO:0000256" key="5">
    <source>
        <dbReference type="ARBA" id="ARBA00022705"/>
    </source>
</evidence>
<dbReference type="InterPro" id="IPR022754">
    <property type="entry name" value="DNA_pol_III_gamma-3"/>
</dbReference>
<dbReference type="Pfam" id="PF22608">
    <property type="entry name" value="DNAX_ATPase_lid"/>
    <property type="match status" value="1"/>
</dbReference>
<feature type="domain" description="AAA+ ATPase" evidence="13">
    <location>
        <begin position="37"/>
        <end position="179"/>
    </location>
</feature>
<dbReference type="InterPro" id="IPR001270">
    <property type="entry name" value="ClpA/B"/>
</dbReference>
<evidence type="ECO:0000256" key="2">
    <source>
        <dbReference type="ARBA" id="ARBA00012417"/>
    </source>
</evidence>
<dbReference type="InterPro" id="IPR008921">
    <property type="entry name" value="DNA_pol3_clamp-load_cplx_C"/>
</dbReference>
<evidence type="ECO:0000256" key="1">
    <source>
        <dbReference type="ARBA" id="ARBA00006360"/>
    </source>
</evidence>
<dbReference type="FunFam" id="1.10.8.60:FF:000013">
    <property type="entry name" value="DNA polymerase III subunit gamma/tau"/>
    <property type="match status" value="1"/>
</dbReference>
<dbReference type="NCBIfam" id="NF004046">
    <property type="entry name" value="PRK05563.1"/>
    <property type="match status" value="1"/>
</dbReference>
<dbReference type="GO" id="GO:0046872">
    <property type="term" value="F:metal ion binding"/>
    <property type="evidence" value="ECO:0007669"/>
    <property type="project" value="UniProtKB-KW"/>
</dbReference>
<dbReference type="SUPFAM" id="SSF48019">
    <property type="entry name" value="post-AAA+ oligomerization domain-like"/>
    <property type="match status" value="1"/>
</dbReference>
<dbReference type="OrthoDB" id="9810148at2"/>
<comment type="catalytic activity">
    <reaction evidence="11">
        <text>DNA(n) + a 2'-deoxyribonucleoside 5'-triphosphate = DNA(n+1) + diphosphate</text>
        <dbReference type="Rhea" id="RHEA:22508"/>
        <dbReference type="Rhea" id="RHEA-COMP:17339"/>
        <dbReference type="Rhea" id="RHEA-COMP:17340"/>
        <dbReference type="ChEBI" id="CHEBI:33019"/>
        <dbReference type="ChEBI" id="CHEBI:61560"/>
        <dbReference type="ChEBI" id="CHEBI:173112"/>
        <dbReference type="EC" id="2.7.7.7"/>
    </reaction>
</comment>
<dbReference type="PANTHER" id="PTHR11669:SF0">
    <property type="entry name" value="PROTEIN STICHEL-LIKE 2"/>
    <property type="match status" value="1"/>
</dbReference>
<dbReference type="NCBIfam" id="TIGR02397">
    <property type="entry name" value="dnaX_nterm"/>
    <property type="match status" value="1"/>
</dbReference>
<evidence type="ECO:0000256" key="3">
    <source>
        <dbReference type="ARBA" id="ARBA00022679"/>
    </source>
</evidence>
<dbReference type="GO" id="GO:0005524">
    <property type="term" value="F:ATP binding"/>
    <property type="evidence" value="ECO:0007669"/>
    <property type="project" value="UniProtKB-KW"/>
</dbReference>
<keyword evidence="8" id="KW-0862">Zinc</keyword>
<evidence type="ECO:0000256" key="11">
    <source>
        <dbReference type="ARBA" id="ARBA00049244"/>
    </source>
</evidence>
<evidence type="ECO:0000259" key="13">
    <source>
        <dbReference type="SMART" id="SM00382"/>
    </source>
</evidence>
<keyword evidence="10" id="KW-0239">DNA-directed DNA polymerase</keyword>
<keyword evidence="4" id="KW-0548">Nucleotidyltransferase</keyword>
<dbReference type="Pfam" id="PF20964">
    <property type="entry name" value="DnaX_C"/>
    <property type="match status" value="1"/>
</dbReference>
<organism evidence="14 15">
    <name type="scientific">Alicyclobacillus macrosporangiidus</name>
    <dbReference type="NCBI Taxonomy" id="392015"/>
    <lineage>
        <taxon>Bacteria</taxon>
        <taxon>Bacillati</taxon>
        <taxon>Bacillota</taxon>
        <taxon>Bacilli</taxon>
        <taxon>Bacillales</taxon>
        <taxon>Alicyclobacillaceae</taxon>
        <taxon>Alicyclobacillus</taxon>
    </lineage>
</organism>
<dbReference type="GO" id="GO:0009360">
    <property type="term" value="C:DNA polymerase III complex"/>
    <property type="evidence" value="ECO:0007669"/>
    <property type="project" value="InterPro"/>
</dbReference>
<dbReference type="PANTHER" id="PTHR11669">
    <property type="entry name" value="REPLICATION FACTOR C / DNA POLYMERASE III GAMMA-TAU SUBUNIT"/>
    <property type="match status" value="1"/>
</dbReference>
<dbReference type="CDD" id="cd18137">
    <property type="entry name" value="HLD_clamp_pol_III_gamma_tau"/>
    <property type="match status" value="1"/>
</dbReference>
<dbReference type="GO" id="GO:0003677">
    <property type="term" value="F:DNA binding"/>
    <property type="evidence" value="ECO:0007669"/>
    <property type="project" value="InterPro"/>
</dbReference>
<dbReference type="InterPro" id="IPR003593">
    <property type="entry name" value="AAA+_ATPase"/>
</dbReference>
<dbReference type="Pfam" id="PF13177">
    <property type="entry name" value="DNA_pol3_delta2"/>
    <property type="match status" value="1"/>
</dbReference>
<dbReference type="Gene3D" id="1.20.272.10">
    <property type="match status" value="1"/>
</dbReference>
<feature type="compositionally biased region" description="Low complexity" evidence="12">
    <location>
        <begin position="394"/>
        <end position="405"/>
    </location>
</feature>
<keyword evidence="6" id="KW-0479">Metal-binding</keyword>
<feature type="region of interest" description="Disordered" evidence="12">
    <location>
        <begin position="394"/>
        <end position="424"/>
    </location>
</feature>
<dbReference type="InterPro" id="IPR012763">
    <property type="entry name" value="DNA_pol_III_sug/sutau_N"/>
</dbReference>
<keyword evidence="3" id="KW-0808">Transferase</keyword>